<dbReference type="RefSeq" id="WP_220197160.1">
    <property type="nucleotide sequence ID" value="NZ_BNJF01000003.1"/>
</dbReference>
<dbReference type="Proteomes" id="UP000612362">
    <property type="component" value="Unassembled WGS sequence"/>
</dbReference>
<dbReference type="EMBL" id="BNJF01000003">
    <property type="protein sequence ID" value="GHO47935.1"/>
    <property type="molecule type" value="Genomic_DNA"/>
</dbReference>
<dbReference type="InterPro" id="IPR049457">
    <property type="entry name" value="Emfourin"/>
</dbReference>
<gene>
    <name evidence="1" type="ORF">KSX_60980</name>
</gene>
<reference evidence="1" key="1">
    <citation type="submission" date="2020-10" db="EMBL/GenBank/DDBJ databases">
        <title>Taxonomic study of unclassified bacteria belonging to the class Ktedonobacteria.</title>
        <authorList>
            <person name="Yabe S."/>
            <person name="Wang C.M."/>
            <person name="Zheng Y."/>
            <person name="Sakai Y."/>
            <person name="Cavaletti L."/>
            <person name="Monciardini P."/>
            <person name="Donadio S."/>
        </authorList>
    </citation>
    <scope>NUCLEOTIDE SEQUENCE</scope>
    <source>
        <strain evidence="1">SOSP1-1</strain>
    </source>
</reference>
<proteinExistence type="predicted"/>
<evidence type="ECO:0000313" key="1">
    <source>
        <dbReference type="EMBL" id="GHO47935.1"/>
    </source>
</evidence>
<organism evidence="1 2">
    <name type="scientific">Ktedonospora formicarum</name>
    <dbReference type="NCBI Taxonomy" id="2778364"/>
    <lineage>
        <taxon>Bacteria</taxon>
        <taxon>Bacillati</taxon>
        <taxon>Chloroflexota</taxon>
        <taxon>Ktedonobacteria</taxon>
        <taxon>Ktedonobacterales</taxon>
        <taxon>Ktedonobacteraceae</taxon>
        <taxon>Ktedonospora</taxon>
    </lineage>
</organism>
<dbReference type="Pfam" id="PF20242">
    <property type="entry name" value="Emfourin"/>
    <property type="match status" value="1"/>
</dbReference>
<accession>A0A8J3MU81</accession>
<dbReference type="AlphaFoldDB" id="A0A8J3MU81"/>
<keyword evidence="2" id="KW-1185">Reference proteome</keyword>
<comment type="caution">
    <text evidence="1">The sequence shown here is derived from an EMBL/GenBank/DDBJ whole genome shotgun (WGS) entry which is preliminary data.</text>
</comment>
<protein>
    <submittedName>
        <fullName evidence="1">Uncharacterized protein</fullName>
    </submittedName>
</protein>
<name>A0A8J3MU81_9CHLR</name>
<sequence length="101" mass="11521">MKVTLRTEGGLAYFPGLTRPRVLDSTALTSQEAHELEHLLANAHIFDRSNMVKIPSQGADRKRYTLMIDDGTCQYTLRVCDPVQDQHVQELLAFLNRHLNE</sequence>
<evidence type="ECO:0000313" key="2">
    <source>
        <dbReference type="Proteomes" id="UP000612362"/>
    </source>
</evidence>